<accession>A0A0A1T1H0</accession>
<dbReference type="AlphaFoldDB" id="A0A0A1T1H0"/>
<dbReference type="HOGENOM" id="CLU_047422_0_0_1"/>
<dbReference type="OrthoDB" id="10047078at2759"/>
<organism evidence="1 2">
    <name type="scientific">[Torrubiella] hemipterigena</name>
    <dbReference type="NCBI Taxonomy" id="1531966"/>
    <lineage>
        <taxon>Eukaryota</taxon>
        <taxon>Fungi</taxon>
        <taxon>Dikarya</taxon>
        <taxon>Ascomycota</taxon>
        <taxon>Pezizomycotina</taxon>
        <taxon>Sordariomycetes</taxon>
        <taxon>Hypocreomycetidae</taxon>
        <taxon>Hypocreales</taxon>
        <taxon>Clavicipitaceae</taxon>
        <taxon>Clavicipitaceae incertae sedis</taxon>
        <taxon>'Torrubiella' clade</taxon>
    </lineage>
</organism>
<dbReference type="Gene3D" id="3.40.50.12780">
    <property type="entry name" value="N-terminal domain of ligase-like"/>
    <property type="match status" value="1"/>
</dbReference>
<evidence type="ECO:0000313" key="1">
    <source>
        <dbReference type="EMBL" id="CEJ87736.1"/>
    </source>
</evidence>
<dbReference type="SUPFAM" id="SSF56801">
    <property type="entry name" value="Acetyl-CoA synthetase-like"/>
    <property type="match status" value="1"/>
</dbReference>
<dbReference type="EMBL" id="CDHN01000002">
    <property type="protein sequence ID" value="CEJ87736.1"/>
    <property type="molecule type" value="Genomic_DNA"/>
</dbReference>
<dbReference type="PANTHER" id="PTHR43845">
    <property type="entry name" value="BLR5969 PROTEIN"/>
    <property type="match status" value="1"/>
</dbReference>
<keyword evidence="2" id="KW-1185">Reference proteome</keyword>
<dbReference type="PANTHER" id="PTHR43845:SF1">
    <property type="entry name" value="BLR5969 PROTEIN"/>
    <property type="match status" value="1"/>
</dbReference>
<dbReference type="Proteomes" id="UP000039046">
    <property type="component" value="Unassembled WGS sequence"/>
</dbReference>
<evidence type="ECO:0000313" key="2">
    <source>
        <dbReference type="Proteomes" id="UP000039046"/>
    </source>
</evidence>
<evidence type="ECO:0008006" key="3">
    <source>
        <dbReference type="Google" id="ProtNLM"/>
    </source>
</evidence>
<dbReference type="InterPro" id="IPR042099">
    <property type="entry name" value="ANL_N_sf"/>
</dbReference>
<sequence>MDYSLYSLQNVLSVAKVHPFFNDSIQYPLGKDALREYVKKEAAHASDIAEWPLLRKKTLYNTIARLVNDVRPENTYRHAMYASITGGGFGSKPLFFATDADENRNQRKQFGRLIKTCGIIRHGDWALTVHAAGELYRSLDLTLEVLENAGACVLGAANRMHPDDIVKLLIKYNVNILTGDSSQMVYLAGFISTHPDRAKLKLNKIIYTSEVLTISQRGFIKAILGDIKICSFLASAEAGPWAVCNPDVTGEVTESAADFIYDKRSMLLQVFPLSAALEDPEGLTPLLQGERGIIVQTSLARLRNPLVRYVTGDIGSLHPLPEAARRLIPASEWPHLQVVRLEGRDKRFSFDWDGEYLDFEDLSAIMNEPKYSLLHWQVILDNAKTGGCESSLEIRLLSSASSQLREELAARVKTFVHAVETNEHKFKLVFVTDGDELERSVTGRKVIKFVNRCS</sequence>
<protein>
    <recommendedName>
        <fullName evidence="3">AMP-dependent synthetase/ligase domain-containing protein</fullName>
    </recommendedName>
</protein>
<proteinExistence type="predicted"/>
<dbReference type="STRING" id="1531966.A0A0A1T1H0"/>
<reference evidence="1 2" key="1">
    <citation type="journal article" date="2015" name="Genome Announc.">
        <title>Draft Genome Sequence and Gene Annotation of the Entomopathogenic Fungus Verticillium hemipterigenum.</title>
        <authorList>
            <person name="Horn F."/>
            <person name="Habel A."/>
            <person name="Scharf D.H."/>
            <person name="Dworschak J."/>
            <person name="Brakhage A.A."/>
            <person name="Guthke R."/>
            <person name="Hertweck C."/>
            <person name="Linde J."/>
        </authorList>
    </citation>
    <scope>NUCLEOTIDE SEQUENCE [LARGE SCALE GENOMIC DNA]</scope>
</reference>
<name>A0A0A1T1H0_9HYPO</name>
<gene>
    <name evidence="1" type="ORF">VHEMI04499</name>
</gene>